<dbReference type="OrthoDB" id="9766983at2"/>
<dbReference type="NCBIfam" id="NF006560">
    <property type="entry name" value="PRK09061.1"/>
    <property type="match status" value="1"/>
</dbReference>
<sequence length="520" mass="56044">MVLIARFLVAVLLVGACGKSMGSDLDLVIINGRVIDPESRTDAVLNVGIRGSRIVSVTADDMSASRVIDAQGKLVSPGFIDMHAHGQNILSGRVQALDGVTTALELEAGVWPVNRWYAELAKEGRPINYGASVNWAFARVDALLGSGPEGDDDWLTEQFAGAEWQAKLTSDSQLDEIMTRVQQGLDQGGLGIGFLLGYAPDVGRKEYFHLTDLAARNEVPTFTHARYLSMLEPDSSFEAMAEIVAAAAGTGAHAHIVHLNSISLRDIGPIGRMISSARDQGVRLSTEAYPYGAGSTHIGAAMFRQENWQEKIGGITAHNFDVNGARLEEAEFERLQSEAPETGVVVHLLDTAVPEDQAFLDQSVLFPGGVIASDGGDWSLDGKPVESDTWPLPEKAWSHPRSAGTYARFLRNYVVERNTLSWLDAIERVSYGPARLLEAAVPQMQRKGRIQVGADADIVIIDPVRVTDNATYTAPAQTSSGINYVIVNGQVLVENGELDTDVLPGKAIRNDQPSQSSGEM</sequence>
<dbReference type="PROSITE" id="PS51257">
    <property type="entry name" value="PROKAR_LIPOPROTEIN"/>
    <property type="match status" value="1"/>
</dbReference>
<dbReference type="SUPFAM" id="SSF51338">
    <property type="entry name" value="Composite domain of metallo-dependent hydrolases"/>
    <property type="match status" value="1"/>
</dbReference>
<dbReference type="PANTHER" id="PTHR11647:SF1">
    <property type="entry name" value="COLLAPSIN RESPONSE MEDIATOR PROTEIN"/>
    <property type="match status" value="1"/>
</dbReference>
<comment type="caution">
    <text evidence="2">The sequence shown here is derived from an EMBL/GenBank/DDBJ whole genome shotgun (WGS) entry which is preliminary data.</text>
</comment>
<feature type="domain" description="Amidohydrolase 3" evidence="1">
    <location>
        <begin position="264"/>
        <end position="493"/>
    </location>
</feature>
<dbReference type="InterPro" id="IPR013108">
    <property type="entry name" value="Amidohydro_3"/>
</dbReference>
<dbReference type="SUPFAM" id="SSF51556">
    <property type="entry name" value="Metallo-dependent hydrolases"/>
    <property type="match status" value="1"/>
</dbReference>
<accession>A0A5C8ZP87</accession>
<name>A0A5C8ZP87_9GAMM</name>
<dbReference type="AlphaFoldDB" id="A0A5C8ZP87"/>
<organism evidence="2 3">
    <name type="scientific">Parahaliea aestuarii</name>
    <dbReference type="NCBI Taxonomy" id="1852021"/>
    <lineage>
        <taxon>Bacteria</taxon>
        <taxon>Pseudomonadati</taxon>
        <taxon>Pseudomonadota</taxon>
        <taxon>Gammaproteobacteria</taxon>
        <taxon>Cellvibrionales</taxon>
        <taxon>Halieaceae</taxon>
        <taxon>Parahaliea</taxon>
    </lineage>
</organism>
<dbReference type="Pfam" id="PF07969">
    <property type="entry name" value="Amidohydro_3"/>
    <property type="match status" value="2"/>
</dbReference>
<dbReference type="RefSeq" id="WP_148065739.1">
    <property type="nucleotide sequence ID" value="NZ_VRYZ01000009.1"/>
</dbReference>
<proteinExistence type="predicted"/>
<evidence type="ECO:0000259" key="1">
    <source>
        <dbReference type="Pfam" id="PF07969"/>
    </source>
</evidence>
<dbReference type="PANTHER" id="PTHR11647">
    <property type="entry name" value="HYDRANTOINASE/DIHYDROPYRIMIDINASE FAMILY MEMBER"/>
    <property type="match status" value="1"/>
</dbReference>
<evidence type="ECO:0000313" key="2">
    <source>
        <dbReference type="EMBL" id="TXS89377.1"/>
    </source>
</evidence>
<feature type="domain" description="Amidohydrolase 3" evidence="1">
    <location>
        <begin position="66"/>
        <end position="117"/>
    </location>
</feature>
<dbReference type="InterPro" id="IPR011059">
    <property type="entry name" value="Metal-dep_hydrolase_composite"/>
</dbReference>
<dbReference type="Gene3D" id="3.20.20.140">
    <property type="entry name" value="Metal-dependent hydrolases"/>
    <property type="match status" value="1"/>
</dbReference>
<dbReference type="InterPro" id="IPR032466">
    <property type="entry name" value="Metal_Hydrolase"/>
</dbReference>
<dbReference type="Proteomes" id="UP000321933">
    <property type="component" value="Unassembled WGS sequence"/>
</dbReference>
<keyword evidence="2" id="KW-0378">Hydrolase</keyword>
<evidence type="ECO:0000313" key="3">
    <source>
        <dbReference type="Proteomes" id="UP000321933"/>
    </source>
</evidence>
<dbReference type="GO" id="GO:0016810">
    <property type="term" value="F:hydrolase activity, acting on carbon-nitrogen (but not peptide) bonds"/>
    <property type="evidence" value="ECO:0007669"/>
    <property type="project" value="InterPro"/>
</dbReference>
<keyword evidence="3" id="KW-1185">Reference proteome</keyword>
<protein>
    <submittedName>
        <fullName evidence="2">Amidohydrolase family protein</fullName>
    </submittedName>
</protein>
<gene>
    <name evidence="2" type="ORF">FVW59_17830</name>
</gene>
<dbReference type="InterPro" id="IPR050378">
    <property type="entry name" value="Metallo-dep_Hydrolases_sf"/>
</dbReference>
<reference evidence="2 3" key="1">
    <citation type="submission" date="2019-08" db="EMBL/GenBank/DDBJ databases">
        <title>Parahaliea maris sp. nov., isolated from the surface seawater.</title>
        <authorList>
            <person name="Liu Y."/>
        </authorList>
    </citation>
    <scope>NUCLEOTIDE SEQUENCE [LARGE SCALE GENOMIC DNA]</scope>
    <source>
        <strain evidence="2 3">S2-26</strain>
    </source>
</reference>
<dbReference type="Gene3D" id="2.30.40.10">
    <property type="entry name" value="Urease, subunit C, domain 1"/>
    <property type="match status" value="1"/>
</dbReference>
<dbReference type="EMBL" id="VRYZ01000009">
    <property type="protein sequence ID" value="TXS89377.1"/>
    <property type="molecule type" value="Genomic_DNA"/>
</dbReference>